<gene>
    <name evidence="1" type="ORF">KVT40_008296</name>
</gene>
<dbReference type="Proteomes" id="UP000809789">
    <property type="component" value="Unassembled WGS sequence"/>
</dbReference>
<reference evidence="1" key="1">
    <citation type="submission" date="2021-07" db="EMBL/GenBank/DDBJ databases">
        <title>Elsinoe batatas strain:CRI-CJ2 Genome sequencing and assembly.</title>
        <authorList>
            <person name="Huang L."/>
        </authorList>
    </citation>
    <scope>NUCLEOTIDE SEQUENCE</scope>
    <source>
        <strain evidence="1">CRI-CJ2</strain>
    </source>
</reference>
<protein>
    <submittedName>
        <fullName evidence="1">Uncharacterized protein</fullName>
    </submittedName>
</protein>
<organism evidence="1 2">
    <name type="scientific">Elsinoe batatas</name>
    <dbReference type="NCBI Taxonomy" id="2601811"/>
    <lineage>
        <taxon>Eukaryota</taxon>
        <taxon>Fungi</taxon>
        <taxon>Dikarya</taxon>
        <taxon>Ascomycota</taxon>
        <taxon>Pezizomycotina</taxon>
        <taxon>Dothideomycetes</taxon>
        <taxon>Dothideomycetidae</taxon>
        <taxon>Myriangiales</taxon>
        <taxon>Elsinoaceae</taxon>
        <taxon>Elsinoe</taxon>
    </lineage>
</organism>
<proteinExistence type="predicted"/>
<dbReference type="Gene3D" id="2.80.10.50">
    <property type="match status" value="1"/>
</dbReference>
<evidence type="ECO:0000313" key="1">
    <source>
        <dbReference type="EMBL" id="KAG8623320.1"/>
    </source>
</evidence>
<keyword evidence="2" id="KW-1185">Reference proteome</keyword>
<dbReference type="AlphaFoldDB" id="A0A8K0KWQ0"/>
<dbReference type="EMBL" id="JAESVG020000010">
    <property type="protein sequence ID" value="KAG8623320.1"/>
    <property type="molecule type" value="Genomic_DNA"/>
</dbReference>
<evidence type="ECO:0000313" key="2">
    <source>
        <dbReference type="Proteomes" id="UP000809789"/>
    </source>
</evidence>
<sequence>MRYRVITGLAFVGIFVLFAVGSKSAKNASMDTLASPFTISVEGSPIADAGEPTLDTVQAKIGSKPATFSLKNGWIHSGDWVLGRATRENRSLLPKQVFWFKTSPDVQSRVQPVKVRQKDGRYEISFSSMFVLLRHYRC</sequence>
<dbReference type="OrthoDB" id="3439489at2759"/>
<accession>A0A8K0KWQ0</accession>
<name>A0A8K0KWQ0_9PEZI</name>
<comment type="caution">
    <text evidence="1">The sequence shown here is derived from an EMBL/GenBank/DDBJ whole genome shotgun (WGS) entry which is preliminary data.</text>
</comment>